<reference evidence="2 3" key="1">
    <citation type="submission" date="2016-03" db="EMBL/GenBank/DDBJ databases">
        <title>Comparative genomics of the ectomycorrhizal sister species Rhizopogon vinicolor and Rhizopogon vesiculosus (Basidiomycota: Boletales) reveals a divergence of the mating type B locus.</title>
        <authorList>
            <person name="Mujic A.B."/>
            <person name="Kuo A."/>
            <person name="Tritt A."/>
            <person name="Lipzen A."/>
            <person name="Chen C."/>
            <person name="Johnson J."/>
            <person name="Sharma A."/>
            <person name="Barry K."/>
            <person name="Grigoriev I.V."/>
            <person name="Spatafora J.W."/>
        </authorList>
    </citation>
    <scope>NUCLEOTIDE SEQUENCE [LARGE SCALE GENOMIC DNA]</scope>
    <source>
        <strain evidence="2 3">AM-OR11-056</strain>
    </source>
</reference>
<dbReference type="EMBL" id="LVVM01004506">
    <property type="protein sequence ID" value="OJA12787.1"/>
    <property type="molecule type" value="Genomic_DNA"/>
</dbReference>
<evidence type="ECO:0000256" key="1">
    <source>
        <dbReference type="SAM" id="MobiDB-lite"/>
    </source>
</evidence>
<gene>
    <name evidence="2" type="ORF">AZE42_11492</name>
</gene>
<proteinExistence type="predicted"/>
<dbReference type="AlphaFoldDB" id="A0A1J8PYF4"/>
<feature type="region of interest" description="Disordered" evidence="1">
    <location>
        <begin position="1"/>
        <end position="30"/>
    </location>
</feature>
<sequence length="80" mass="8893">MHSCIQATFVGKPLHQEPSPASSSSSRMPMGTDHLDEEVIFYRKELLDSVPILLACREALNHGSSGGSRPWPRLNLHLRV</sequence>
<evidence type="ECO:0000313" key="3">
    <source>
        <dbReference type="Proteomes" id="UP000183567"/>
    </source>
</evidence>
<organism evidence="2 3">
    <name type="scientific">Rhizopogon vesiculosus</name>
    <dbReference type="NCBI Taxonomy" id="180088"/>
    <lineage>
        <taxon>Eukaryota</taxon>
        <taxon>Fungi</taxon>
        <taxon>Dikarya</taxon>
        <taxon>Basidiomycota</taxon>
        <taxon>Agaricomycotina</taxon>
        <taxon>Agaricomycetes</taxon>
        <taxon>Agaricomycetidae</taxon>
        <taxon>Boletales</taxon>
        <taxon>Suillineae</taxon>
        <taxon>Rhizopogonaceae</taxon>
        <taxon>Rhizopogon</taxon>
    </lineage>
</organism>
<protein>
    <submittedName>
        <fullName evidence="2">Uncharacterized protein</fullName>
    </submittedName>
</protein>
<comment type="caution">
    <text evidence="2">The sequence shown here is derived from an EMBL/GenBank/DDBJ whole genome shotgun (WGS) entry which is preliminary data.</text>
</comment>
<accession>A0A1J8PYF4</accession>
<keyword evidence="3" id="KW-1185">Reference proteome</keyword>
<dbReference type="Proteomes" id="UP000183567">
    <property type="component" value="Unassembled WGS sequence"/>
</dbReference>
<name>A0A1J8PYF4_9AGAM</name>
<evidence type="ECO:0000313" key="2">
    <source>
        <dbReference type="EMBL" id="OJA12787.1"/>
    </source>
</evidence>